<keyword evidence="2 4" id="KW-0067">ATP-binding</keyword>
<proteinExistence type="predicted"/>
<evidence type="ECO:0000256" key="1">
    <source>
        <dbReference type="ARBA" id="ARBA00022741"/>
    </source>
</evidence>
<dbReference type="RefSeq" id="WP_106512969.1">
    <property type="nucleotide sequence ID" value="NZ_PXYI01000003.1"/>
</dbReference>
<dbReference type="Proteomes" id="UP000241167">
    <property type="component" value="Unassembled WGS sequence"/>
</dbReference>
<keyword evidence="1" id="KW-0547">Nucleotide-binding</keyword>
<accession>A0A2P7QS70</accession>
<evidence type="ECO:0000313" key="5">
    <source>
        <dbReference type="Proteomes" id="UP000241167"/>
    </source>
</evidence>
<dbReference type="GO" id="GO:0005524">
    <property type="term" value="F:ATP binding"/>
    <property type="evidence" value="ECO:0007669"/>
    <property type="project" value="UniProtKB-KW"/>
</dbReference>
<dbReference type="PANTHER" id="PTHR43158">
    <property type="entry name" value="SKFA PEPTIDE EXPORT ATP-BINDING PROTEIN SKFE"/>
    <property type="match status" value="1"/>
</dbReference>
<keyword evidence="5" id="KW-1185">Reference proteome</keyword>
<evidence type="ECO:0000256" key="2">
    <source>
        <dbReference type="ARBA" id="ARBA00022840"/>
    </source>
</evidence>
<dbReference type="OrthoDB" id="9805029at2"/>
<name>A0A2P7QS70_9SPHN</name>
<dbReference type="Gene3D" id="3.40.50.300">
    <property type="entry name" value="P-loop containing nucleotide triphosphate hydrolases"/>
    <property type="match status" value="1"/>
</dbReference>
<dbReference type="EMBL" id="PXYI01000003">
    <property type="protein sequence ID" value="PSJ40816.1"/>
    <property type="molecule type" value="Genomic_DNA"/>
</dbReference>
<comment type="caution">
    <text evidence="4">The sequence shown here is derived from an EMBL/GenBank/DDBJ whole genome shotgun (WGS) entry which is preliminary data.</text>
</comment>
<sequence>MIDRPELPPLLELDQISVMRGERLVLDRLNLRIEQGQHIAILGPNGSGKSTLLGLLTREHYPLGGRQIRVLGRDRWSVADLRQVIGIVSPSLHADLAGRETGRGPLSAFDAVASAFFGASGVWQHHVLTAEMRSRTGRALERIGIAHLAARDMATMSTGEARRVLIARALVHEPRALFLDEPCGGLDPGTRRSFLETLRGLARGGTTLIMVTHHIEEILPEIDHVVTIRNGAVTGDDSKARLLDAASLSALFDADVTLDCVDGWYSARFA</sequence>
<dbReference type="Pfam" id="PF00005">
    <property type="entry name" value="ABC_tran"/>
    <property type="match status" value="1"/>
</dbReference>
<dbReference type="PROSITE" id="PS50893">
    <property type="entry name" value="ABC_TRANSPORTER_2"/>
    <property type="match status" value="1"/>
</dbReference>
<dbReference type="SMART" id="SM00382">
    <property type="entry name" value="AAA"/>
    <property type="match status" value="1"/>
</dbReference>
<dbReference type="InterPro" id="IPR003439">
    <property type="entry name" value="ABC_transporter-like_ATP-bd"/>
</dbReference>
<reference evidence="4 5" key="1">
    <citation type="submission" date="2018-03" db="EMBL/GenBank/DDBJ databases">
        <title>The draft genome of Sphingosinicella sp. GL-C-18.</title>
        <authorList>
            <person name="Liu L."/>
            <person name="Li L."/>
            <person name="Liang L."/>
            <person name="Zhang X."/>
            <person name="Wang T."/>
        </authorList>
    </citation>
    <scope>NUCLEOTIDE SEQUENCE [LARGE SCALE GENOMIC DNA]</scope>
    <source>
        <strain evidence="4 5">GL-C-18</strain>
    </source>
</reference>
<evidence type="ECO:0000259" key="3">
    <source>
        <dbReference type="PROSITE" id="PS50893"/>
    </source>
</evidence>
<organism evidence="4 5">
    <name type="scientific">Allosphingosinicella deserti</name>
    <dbReference type="NCBI Taxonomy" id="2116704"/>
    <lineage>
        <taxon>Bacteria</taxon>
        <taxon>Pseudomonadati</taxon>
        <taxon>Pseudomonadota</taxon>
        <taxon>Alphaproteobacteria</taxon>
        <taxon>Sphingomonadales</taxon>
        <taxon>Sphingomonadaceae</taxon>
        <taxon>Allosphingosinicella</taxon>
    </lineage>
</organism>
<feature type="domain" description="ABC transporter" evidence="3">
    <location>
        <begin position="11"/>
        <end position="255"/>
    </location>
</feature>
<gene>
    <name evidence="4" type="ORF">C7I55_11030</name>
</gene>
<dbReference type="GO" id="GO:0016887">
    <property type="term" value="F:ATP hydrolysis activity"/>
    <property type="evidence" value="ECO:0007669"/>
    <property type="project" value="InterPro"/>
</dbReference>
<dbReference type="InterPro" id="IPR027417">
    <property type="entry name" value="P-loop_NTPase"/>
</dbReference>
<dbReference type="InterPro" id="IPR003593">
    <property type="entry name" value="AAA+_ATPase"/>
</dbReference>
<dbReference type="AlphaFoldDB" id="A0A2P7QS70"/>
<protein>
    <submittedName>
        <fullName evidence="4">ABC transporter ATP-binding protein</fullName>
    </submittedName>
</protein>
<dbReference type="SUPFAM" id="SSF52540">
    <property type="entry name" value="P-loop containing nucleoside triphosphate hydrolases"/>
    <property type="match status" value="1"/>
</dbReference>
<evidence type="ECO:0000313" key="4">
    <source>
        <dbReference type="EMBL" id="PSJ40816.1"/>
    </source>
</evidence>
<dbReference type="PANTHER" id="PTHR43158:SF2">
    <property type="entry name" value="SKFA PEPTIDE EXPORT ATP-BINDING PROTEIN SKFE"/>
    <property type="match status" value="1"/>
</dbReference>